<keyword evidence="5 8" id="KW-0812">Transmembrane</keyword>
<evidence type="ECO:0000259" key="9">
    <source>
        <dbReference type="PROSITE" id="PS50928"/>
    </source>
</evidence>
<feature type="transmembrane region" description="Helical" evidence="8">
    <location>
        <begin position="146"/>
        <end position="171"/>
    </location>
</feature>
<feature type="transmembrane region" description="Helical" evidence="8">
    <location>
        <begin position="95"/>
        <end position="119"/>
    </location>
</feature>
<dbReference type="Gene3D" id="1.10.3720.10">
    <property type="entry name" value="MetI-like"/>
    <property type="match status" value="1"/>
</dbReference>
<comment type="subcellular location">
    <subcellularLocation>
        <location evidence="1 8">Cell membrane</location>
        <topology evidence="1 8">Multi-pass membrane protein</topology>
    </subcellularLocation>
</comment>
<feature type="domain" description="ABC transmembrane type-1" evidence="9">
    <location>
        <begin position="60"/>
        <end position="266"/>
    </location>
</feature>
<accession>A0A6P1BSS6</accession>
<protein>
    <submittedName>
        <fullName evidence="10">ABC transporter permease</fullName>
    </submittedName>
</protein>
<dbReference type="CDD" id="cd06261">
    <property type="entry name" value="TM_PBP2"/>
    <property type="match status" value="1"/>
</dbReference>
<feature type="transmembrane region" description="Helical" evidence="8">
    <location>
        <begin position="64"/>
        <end position="83"/>
    </location>
</feature>
<evidence type="ECO:0000313" key="11">
    <source>
        <dbReference type="Proteomes" id="UP000468531"/>
    </source>
</evidence>
<dbReference type="AlphaFoldDB" id="A0A6P1BSS6"/>
<organism evidence="10 11">
    <name type="scientific">Bradyrhizobium uaiense</name>
    <dbReference type="NCBI Taxonomy" id="2594946"/>
    <lineage>
        <taxon>Bacteria</taxon>
        <taxon>Pseudomonadati</taxon>
        <taxon>Pseudomonadota</taxon>
        <taxon>Alphaproteobacteria</taxon>
        <taxon>Hyphomicrobiales</taxon>
        <taxon>Nitrobacteraceae</taxon>
        <taxon>Bradyrhizobium</taxon>
    </lineage>
</organism>
<proteinExistence type="inferred from homology"/>
<comment type="caution">
    <text evidence="10">The sequence shown here is derived from an EMBL/GenBank/DDBJ whole genome shotgun (WGS) entry which is preliminary data.</text>
</comment>
<dbReference type="GO" id="GO:0005886">
    <property type="term" value="C:plasma membrane"/>
    <property type="evidence" value="ECO:0007669"/>
    <property type="project" value="UniProtKB-SubCell"/>
</dbReference>
<feature type="transmembrane region" description="Helical" evidence="8">
    <location>
        <begin position="248"/>
        <end position="269"/>
    </location>
</feature>
<evidence type="ECO:0000256" key="4">
    <source>
        <dbReference type="ARBA" id="ARBA00022475"/>
    </source>
</evidence>
<evidence type="ECO:0000256" key="7">
    <source>
        <dbReference type="ARBA" id="ARBA00023136"/>
    </source>
</evidence>
<feature type="transmembrane region" description="Helical" evidence="8">
    <location>
        <begin position="192"/>
        <end position="219"/>
    </location>
</feature>
<dbReference type="GO" id="GO:0055085">
    <property type="term" value="P:transmembrane transport"/>
    <property type="evidence" value="ECO:0007669"/>
    <property type="project" value="InterPro"/>
</dbReference>
<keyword evidence="4" id="KW-1003">Cell membrane</keyword>
<keyword evidence="11" id="KW-1185">Reference proteome</keyword>
<evidence type="ECO:0000256" key="2">
    <source>
        <dbReference type="ARBA" id="ARBA00007069"/>
    </source>
</evidence>
<name>A0A6P1BSS6_9BRAD</name>
<evidence type="ECO:0000256" key="3">
    <source>
        <dbReference type="ARBA" id="ARBA00022448"/>
    </source>
</evidence>
<dbReference type="EMBL" id="VKHP01000237">
    <property type="protein sequence ID" value="NEV01379.1"/>
    <property type="molecule type" value="Genomic_DNA"/>
</dbReference>
<reference evidence="10 11" key="1">
    <citation type="journal article" date="2020" name="Arch. Microbiol.">
        <title>Bradyrhizobium uaiense sp. nov., a new highly efficient cowpea symbiont.</title>
        <authorList>
            <person name="Cabral Michel D."/>
            <person name="Azarias Guimaraes A."/>
            <person name="Martins da Costa E."/>
            <person name="Soares de Carvalho T."/>
            <person name="Balsanelli E."/>
            <person name="Willems A."/>
            <person name="Maltempi de Souza E."/>
            <person name="de Souza Moreira F.M."/>
        </authorList>
    </citation>
    <scope>NUCLEOTIDE SEQUENCE [LARGE SCALE GENOMIC DNA]</scope>
    <source>
        <strain evidence="10 11">UFLA 03-164</strain>
    </source>
</reference>
<feature type="transmembrane region" description="Helical" evidence="8">
    <location>
        <begin position="12"/>
        <end position="34"/>
    </location>
</feature>
<dbReference type="PROSITE" id="PS50928">
    <property type="entry name" value="ABC_TM1"/>
    <property type="match status" value="1"/>
</dbReference>
<dbReference type="SUPFAM" id="SSF161098">
    <property type="entry name" value="MetI-like"/>
    <property type="match status" value="1"/>
</dbReference>
<evidence type="ECO:0000256" key="8">
    <source>
        <dbReference type="RuleBase" id="RU363032"/>
    </source>
</evidence>
<dbReference type="RefSeq" id="WP_163160878.1">
    <property type="nucleotide sequence ID" value="NZ_VKHP01000237.1"/>
</dbReference>
<evidence type="ECO:0000313" key="10">
    <source>
        <dbReference type="EMBL" id="NEV01379.1"/>
    </source>
</evidence>
<evidence type="ECO:0000256" key="5">
    <source>
        <dbReference type="ARBA" id="ARBA00022692"/>
    </source>
</evidence>
<gene>
    <name evidence="10" type="ORF">FNJ47_37770</name>
</gene>
<dbReference type="PANTHER" id="PTHR42929">
    <property type="entry name" value="INNER MEMBRANE ABC TRANSPORTER PERMEASE PROTEIN YDCU-RELATED-RELATED"/>
    <property type="match status" value="1"/>
</dbReference>
<keyword evidence="7 8" id="KW-0472">Membrane</keyword>
<evidence type="ECO:0000256" key="6">
    <source>
        <dbReference type="ARBA" id="ARBA00022989"/>
    </source>
</evidence>
<evidence type="ECO:0000256" key="1">
    <source>
        <dbReference type="ARBA" id="ARBA00004651"/>
    </source>
</evidence>
<dbReference type="PANTHER" id="PTHR42929:SF5">
    <property type="entry name" value="ABC TRANSPORTER PERMEASE PROTEIN"/>
    <property type="match status" value="1"/>
</dbReference>
<dbReference type="Proteomes" id="UP000468531">
    <property type="component" value="Unassembled WGS sequence"/>
</dbReference>
<dbReference type="InterPro" id="IPR035906">
    <property type="entry name" value="MetI-like_sf"/>
</dbReference>
<comment type="similarity">
    <text evidence="2">Belongs to the binding-protein-dependent transport system permease family. CysTW subfamily.</text>
</comment>
<dbReference type="InterPro" id="IPR000515">
    <property type="entry name" value="MetI-like"/>
</dbReference>
<keyword evidence="6 8" id="KW-1133">Transmembrane helix</keyword>
<dbReference type="Pfam" id="PF00528">
    <property type="entry name" value="BPD_transp_1"/>
    <property type="match status" value="1"/>
</dbReference>
<sequence>MNRSSTIGAQAIFMSPAVLLAATIMLPPLFFILYTSVHGTSLSLHEYREIASSSLFRRTLGTTLVIAVASSVLSVFLAFIVAVHLARQTARRRTILLVLVLLPLWTSILVKCFAFTIILGRDGILNGILSWLFNTKIQLPLVLNRIGLFVGLTNSLVPIAVFPILASVLAIDDSVYRAASIMGAKPARILRTITIPLSLPGILAGLFTTFVYSLGAYIVPSLLGGPRDQMLSNLVDFYNRQVLDWPRAAAISVVLLAMISVFGTPLAFWRQRKGIGGARV</sequence>
<keyword evidence="3 8" id="KW-0813">Transport</keyword>